<organism evidence="1">
    <name type="scientific">Xanthomonas arboricola</name>
    <dbReference type="NCBI Taxonomy" id="56448"/>
    <lineage>
        <taxon>Bacteria</taxon>
        <taxon>Pseudomonadati</taxon>
        <taxon>Pseudomonadota</taxon>
        <taxon>Gammaproteobacteria</taxon>
        <taxon>Lysobacterales</taxon>
        <taxon>Lysobacteraceae</taxon>
        <taxon>Xanthomonas</taxon>
    </lineage>
</organism>
<dbReference type="EMBL" id="JACIIQ010000025">
    <property type="protein sequence ID" value="MBB5672492.1"/>
    <property type="molecule type" value="Genomic_DNA"/>
</dbReference>
<name>A0AB73H362_9XANT</name>
<evidence type="ECO:0008006" key="2">
    <source>
        <dbReference type="Google" id="ProtNLM"/>
    </source>
</evidence>
<dbReference type="AlphaFoldDB" id="A0AB73H362"/>
<evidence type="ECO:0000313" key="1">
    <source>
        <dbReference type="EMBL" id="MBB5672492.1"/>
    </source>
</evidence>
<proteinExistence type="predicted"/>
<accession>A0AB73H362</accession>
<sequence length="173" mass="19650">MATTHSELVDAGRCWLRRKGCRVVLHEPFRAAVQEQPDACGWRDGTSILLEAKATRQDFFADAKKLWRKDPKRGMGDWRFYIAPKGLIKVEELPKGWGLLELDQGKVVESFGVPKGNANWWRRPFTGNKRDETLMLVSALSAPQSKPRPGTVLRRGIDVDGWKEHLAETQPTQ</sequence>
<dbReference type="Proteomes" id="UP000528595">
    <property type="component" value="Unassembled WGS sequence"/>
</dbReference>
<protein>
    <recommendedName>
        <fullName evidence="2">MmcB family DNA repair protein</fullName>
    </recommendedName>
</protein>
<comment type="caution">
    <text evidence="1">The sequence shown here is derived from an EMBL/GenBank/DDBJ whole genome shotgun (WGS) entry which is preliminary data.</text>
</comment>
<gene>
    <name evidence="1" type="ORF">FHR65_004093</name>
</gene>
<reference evidence="1" key="1">
    <citation type="submission" date="2020-08" db="EMBL/GenBank/DDBJ databases">
        <title>Studying the diversity of plant-associated saprophytic bacteria and their role in host health and plant-pathogen interactions.</title>
        <authorList>
            <person name="Potnis N."/>
        </authorList>
    </citation>
    <scope>NUCLEOTIDE SEQUENCE</scope>
    <source>
        <strain evidence="1">F21</strain>
    </source>
</reference>